<accession>A0A239DNF2</accession>
<evidence type="ECO:0000256" key="2">
    <source>
        <dbReference type="ARBA" id="ARBA00022694"/>
    </source>
</evidence>
<dbReference type="AlphaFoldDB" id="A0A239DNF2"/>
<keyword evidence="1 6" id="KW-0436">Ligase</keyword>
<dbReference type="Gene3D" id="3.40.50.620">
    <property type="entry name" value="HUPs"/>
    <property type="match status" value="1"/>
</dbReference>
<dbReference type="GO" id="GO:0005524">
    <property type="term" value="F:ATP binding"/>
    <property type="evidence" value="ECO:0007669"/>
    <property type="project" value="UniProtKB-UniRule"/>
</dbReference>
<evidence type="ECO:0000313" key="9">
    <source>
        <dbReference type="Proteomes" id="UP000198440"/>
    </source>
</evidence>
<evidence type="ECO:0000256" key="6">
    <source>
        <dbReference type="HAMAP-Rule" id="MF_01161"/>
    </source>
</evidence>
<feature type="domain" description="tRNA(Ile)-lysidine/2-thiocytidine synthase N-terminal" evidence="7">
    <location>
        <begin position="14"/>
        <end position="219"/>
    </location>
</feature>
<keyword evidence="4 6" id="KW-0067">ATP-binding</keyword>
<proteinExistence type="inferred from homology"/>
<comment type="similarity">
    <text evidence="6">Belongs to the tRNA(Ile)-lysidine synthase family.</text>
</comment>
<dbReference type="InterPro" id="IPR014729">
    <property type="entry name" value="Rossmann-like_a/b/a_fold"/>
</dbReference>
<organism evidence="8 9">
    <name type="scientific">Antarctobacter heliothermus</name>
    <dbReference type="NCBI Taxonomy" id="74033"/>
    <lineage>
        <taxon>Bacteria</taxon>
        <taxon>Pseudomonadati</taxon>
        <taxon>Pseudomonadota</taxon>
        <taxon>Alphaproteobacteria</taxon>
        <taxon>Rhodobacterales</taxon>
        <taxon>Roseobacteraceae</taxon>
        <taxon>Antarctobacter</taxon>
    </lineage>
</organism>
<evidence type="ECO:0000256" key="3">
    <source>
        <dbReference type="ARBA" id="ARBA00022741"/>
    </source>
</evidence>
<keyword evidence="3 6" id="KW-0547">Nucleotide-binding</keyword>
<dbReference type="NCBIfam" id="TIGR02432">
    <property type="entry name" value="lysidine_TilS_N"/>
    <property type="match status" value="1"/>
</dbReference>
<dbReference type="GO" id="GO:0005737">
    <property type="term" value="C:cytoplasm"/>
    <property type="evidence" value="ECO:0007669"/>
    <property type="project" value="UniProtKB-SubCell"/>
</dbReference>
<evidence type="ECO:0000313" key="8">
    <source>
        <dbReference type="EMBL" id="SNS33293.1"/>
    </source>
</evidence>
<evidence type="ECO:0000256" key="1">
    <source>
        <dbReference type="ARBA" id="ARBA00022598"/>
    </source>
</evidence>
<keyword evidence="2 6" id="KW-0819">tRNA processing</keyword>
<evidence type="ECO:0000259" key="7">
    <source>
        <dbReference type="Pfam" id="PF01171"/>
    </source>
</evidence>
<dbReference type="GO" id="GO:0006400">
    <property type="term" value="P:tRNA modification"/>
    <property type="evidence" value="ECO:0007669"/>
    <property type="project" value="UniProtKB-UniRule"/>
</dbReference>
<dbReference type="CDD" id="cd01992">
    <property type="entry name" value="TilS_N"/>
    <property type="match status" value="1"/>
</dbReference>
<reference evidence="8 9" key="1">
    <citation type="submission" date="2017-06" db="EMBL/GenBank/DDBJ databases">
        <authorList>
            <person name="Kim H.J."/>
            <person name="Triplett B.A."/>
        </authorList>
    </citation>
    <scope>NUCLEOTIDE SEQUENCE [LARGE SCALE GENOMIC DNA]</scope>
    <source>
        <strain evidence="8 9">DSM 11445</strain>
    </source>
</reference>
<dbReference type="EC" id="6.3.4.19" evidence="6"/>
<dbReference type="Pfam" id="PF01171">
    <property type="entry name" value="ATP_bind_3"/>
    <property type="match status" value="1"/>
</dbReference>
<keyword evidence="6" id="KW-0963">Cytoplasm</keyword>
<comment type="subcellular location">
    <subcellularLocation>
        <location evidence="6">Cytoplasm</location>
    </subcellularLocation>
</comment>
<dbReference type="EMBL" id="FZON01000011">
    <property type="protein sequence ID" value="SNS33293.1"/>
    <property type="molecule type" value="Genomic_DNA"/>
</dbReference>
<name>A0A239DNF2_9RHOB</name>
<evidence type="ECO:0000256" key="5">
    <source>
        <dbReference type="ARBA" id="ARBA00048539"/>
    </source>
</evidence>
<dbReference type="PANTHER" id="PTHR43033:SF1">
    <property type="entry name" value="TRNA(ILE)-LYSIDINE SYNTHASE-RELATED"/>
    <property type="match status" value="1"/>
</dbReference>
<dbReference type="PANTHER" id="PTHR43033">
    <property type="entry name" value="TRNA(ILE)-LYSIDINE SYNTHASE-RELATED"/>
    <property type="match status" value="1"/>
</dbReference>
<dbReference type="InterPro" id="IPR012795">
    <property type="entry name" value="tRNA_Ile_lys_synt_N"/>
</dbReference>
<evidence type="ECO:0000256" key="4">
    <source>
        <dbReference type="ARBA" id="ARBA00022840"/>
    </source>
</evidence>
<dbReference type="InterPro" id="IPR012094">
    <property type="entry name" value="tRNA_Ile_lys_synt"/>
</dbReference>
<feature type="binding site" evidence="6">
    <location>
        <begin position="18"/>
        <end position="23"/>
    </location>
    <ligand>
        <name>ATP</name>
        <dbReference type="ChEBI" id="CHEBI:30616"/>
    </ligand>
</feature>
<comment type="domain">
    <text evidence="6">The N-terminal region contains the highly conserved SGGXDS motif, predicted to be a P-loop motif involved in ATP binding.</text>
</comment>
<dbReference type="HAMAP" id="MF_01161">
    <property type="entry name" value="tRNA_Ile_lys_synt"/>
    <property type="match status" value="1"/>
</dbReference>
<dbReference type="GO" id="GO:0032267">
    <property type="term" value="F:tRNA(Ile)-lysidine synthase activity"/>
    <property type="evidence" value="ECO:0007669"/>
    <property type="project" value="UniProtKB-EC"/>
</dbReference>
<comment type="function">
    <text evidence="6">Ligates lysine onto the cytidine present at position 34 of the AUA codon-specific tRNA(Ile) that contains the anticodon CAU, in an ATP-dependent manner. Cytidine is converted to lysidine, thus changing the amino acid specificity of the tRNA from methionine to isoleucine.</text>
</comment>
<gene>
    <name evidence="6" type="primary">tilS</name>
    <name evidence="8" type="ORF">SAMN04488078_101147</name>
</gene>
<comment type="catalytic activity">
    <reaction evidence="5 6">
        <text>cytidine(34) in tRNA(Ile2) + L-lysine + ATP = lysidine(34) in tRNA(Ile2) + AMP + diphosphate + H(+)</text>
        <dbReference type="Rhea" id="RHEA:43744"/>
        <dbReference type="Rhea" id="RHEA-COMP:10625"/>
        <dbReference type="Rhea" id="RHEA-COMP:10670"/>
        <dbReference type="ChEBI" id="CHEBI:15378"/>
        <dbReference type="ChEBI" id="CHEBI:30616"/>
        <dbReference type="ChEBI" id="CHEBI:32551"/>
        <dbReference type="ChEBI" id="CHEBI:33019"/>
        <dbReference type="ChEBI" id="CHEBI:82748"/>
        <dbReference type="ChEBI" id="CHEBI:83665"/>
        <dbReference type="ChEBI" id="CHEBI:456215"/>
        <dbReference type="EC" id="6.3.4.19"/>
    </reaction>
</comment>
<dbReference type="InterPro" id="IPR011063">
    <property type="entry name" value="TilS/TtcA_N"/>
</dbReference>
<dbReference type="SUPFAM" id="SSF52402">
    <property type="entry name" value="Adenine nucleotide alpha hydrolases-like"/>
    <property type="match status" value="1"/>
</dbReference>
<protein>
    <recommendedName>
        <fullName evidence="6">tRNA(Ile)-lysidine synthase</fullName>
        <ecNumber evidence="6">6.3.4.19</ecNumber>
    </recommendedName>
    <alternativeName>
        <fullName evidence="6">tRNA(Ile)-2-lysyl-cytidine synthase</fullName>
    </alternativeName>
    <alternativeName>
        <fullName evidence="6">tRNA(Ile)-lysidine synthetase</fullName>
    </alternativeName>
</protein>
<dbReference type="Proteomes" id="UP000198440">
    <property type="component" value="Unassembled WGS sequence"/>
</dbReference>
<sequence>MGQLLGPDFPSDIGLAVSGGGDSMAMLYLAHNWTRVWGVRLHVVTVDHGFRPESADEAAMVARECSELGWPHATLRWHWDGLGNKMDAARRGRLEMIDRWRGVLGHVLMAHTRDDLAETFLMRLARGSGVEGLSAMTASRTVRHGGAHPLTAPEFDGALPQQSKVVKGGPGRSGAFRVVRPCLTMTRTELRHYLRTLQGRWVEDPSNDDPAYRRVRVRQALPALAELGLDVTTLADTAERMARARDALGARAVQVWKEVGQEGRASHTPTGEILLDRSGYEAVERDTQLRLLAAALQWVSSAEYRPRIAPLDALLERLLAGGAGTLHGCEARMERDTLRVFREFKAVQGLIQPLGQGDGRVRLWDGRWQIQGTGAEGDFIRALGEDGWTQIGEKPEAAPPFHSARSLPSLWRGDTLVACHALGRTETPGTRLWPMGQETGSFARFLLSH</sequence>
<dbReference type="RefSeq" id="WP_245823196.1">
    <property type="nucleotide sequence ID" value="NZ_FZON01000011.1"/>
</dbReference>